<comment type="similarity">
    <text evidence="1">Belongs to the WD repeat DDB2/WDR76 family.</text>
</comment>
<dbReference type="InterPro" id="IPR015943">
    <property type="entry name" value="WD40/YVTN_repeat-like_dom_sf"/>
</dbReference>
<proteinExistence type="inferred from homology"/>
<dbReference type="Gene3D" id="2.130.10.10">
    <property type="entry name" value="YVTN repeat-like/Quinoprotein amine dehydrogenase"/>
    <property type="match status" value="1"/>
</dbReference>
<dbReference type="Proteomes" id="UP000825935">
    <property type="component" value="Chromosome 7"/>
</dbReference>
<comment type="caution">
    <text evidence="4">The sequence shown here is derived from an EMBL/GenBank/DDBJ whole genome shotgun (WGS) entry which is preliminary data.</text>
</comment>
<name>A0A8T2UDB6_CERRI</name>
<feature type="compositionally biased region" description="Basic and acidic residues" evidence="3">
    <location>
        <begin position="57"/>
        <end position="67"/>
    </location>
</feature>
<reference evidence="4" key="1">
    <citation type="submission" date="2021-08" db="EMBL/GenBank/DDBJ databases">
        <title>WGS assembly of Ceratopteris richardii.</title>
        <authorList>
            <person name="Marchant D.B."/>
            <person name="Chen G."/>
            <person name="Jenkins J."/>
            <person name="Shu S."/>
            <person name="Leebens-Mack J."/>
            <person name="Grimwood J."/>
            <person name="Schmutz J."/>
            <person name="Soltis P."/>
            <person name="Soltis D."/>
            <person name="Chen Z.-H."/>
        </authorList>
    </citation>
    <scope>NUCLEOTIDE SEQUENCE</scope>
    <source>
        <strain evidence="4">Whitten #5841</strain>
        <tissue evidence="4">Leaf</tissue>
    </source>
</reference>
<evidence type="ECO:0000256" key="2">
    <source>
        <dbReference type="PROSITE-ProRule" id="PRU00221"/>
    </source>
</evidence>
<gene>
    <name evidence="4" type="ORF">KP509_07G094500</name>
</gene>
<feature type="repeat" description="WD" evidence="2">
    <location>
        <begin position="596"/>
        <end position="620"/>
    </location>
</feature>
<sequence length="718" mass="79210">MVAAKRKVSASDFTFGPKQKSLFCFFSKPSANPYAATTCGHPSSQLLGDSSPAGSDECGKDSDSSSMQDVDRLQCSELLPGLLTHAGTQSVSVKGSFFSDNAVTRENEDFLAASLTGRTSFDGVDGINDFGDYAFGNACQNNGSRTLRAVKIYKRTRSQLADVRGPCLATHAVYKSIGSQNEAGRPFYSISHETSEPMKHIHEPISLEMDAPCQSLPLGNAIKTYSGRNTSEKDSVLPEKVLPDNENISIHPTLSVSLGLDTQETKKEMNETMRDLELVHLDSPTNSCIHNEMHGVMNEDLSTGIERSKTVYTEHGKFKVPRHLVSMDMNDQPSQSAWGSVTQETLVKLKRGSGHRVSAPEVFSEPPLTAYEREREENILRNQHFMQKLGLTSSVLTVSRESALQPRMNKSRGKVTEKVKPQLLPVRRSRRLIQESIGRTQYKDEETVDQTTNDAPIEEDPVFYDDSSVLKYTCGEEVVNISSRYSEDFAKFGEANIIGFHPSDGGLQDKHLTRIYSMSVCFVSQCRRTLLAAGGHQGQIAVFGFASPLGSEEETASESDCSSNPVYREPLLSWKGSTGWISGVKFLSVKDRENVNLLLSSANDGKLILWDINKQQKLQQTSKSLERLPPMKVTEASNIHTNGIFSMQECSGHVVTASKDGTLGCSKITNQDIIMERSVSGHHMGAIRGVNFRQGILIYFLVKLNGVSRRLIDMFCNL</sequence>
<dbReference type="GO" id="GO:0003677">
    <property type="term" value="F:DNA binding"/>
    <property type="evidence" value="ECO:0007669"/>
    <property type="project" value="TreeGrafter"/>
</dbReference>
<dbReference type="AlphaFoldDB" id="A0A8T2UDB6"/>
<dbReference type="SUPFAM" id="SSF50978">
    <property type="entry name" value="WD40 repeat-like"/>
    <property type="match status" value="1"/>
</dbReference>
<protein>
    <submittedName>
        <fullName evidence="4">Uncharacterized protein</fullName>
    </submittedName>
</protein>
<dbReference type="PANTHER" id="PTHR14773">
    <property type="entry name" value="WD REPEAT-CONTAINING PROTEIN 76"/>
    <property type="match status" value="1"/>
</dbReference>
<keyword evidence="5" id="KW-1185">Reference proteome</keyword>
<evidence type="ECO:0000313" key="4">
    <source>
        <dbReference type="EMBL" id="KAH7433957.1"/>
    </source>
</evidence>
<evidence type="ECO:0000256" key="1">
    <source>
        <dbReference type="ARBA" id="ARBA00005434"/>
    </source>
</evidence>
<dbReference type="PANTHER" id="PTHR14773:SF2">
    <property type="entry name" value="(WILD MALAYSIAN BANANA) HYPOTHETICAL PROTEIN"/>
    <property type="match status" value="1"/>
</dbReference>
<accession>A0A8T2UDB6</accession>
<dbReference type="OrthoDB" id="273771at2759"/>
<organism evidence="4 5">
    <name type="scientific">Ceratopteris richardii</name>
    <name type="common">Triangle waterfern</name>
    <dbReference type="NCBI Taxonomy" id="49495"/>
    <lineage>
        <taxon>Eukaryota</taxon>
        <taxon>Viridiplantae</taxon>
        <taxon>Streptophyta</taxon>
        <taxon>Embryophyta</taxon>
        <taxon>Tracheophyta</taxon>
        <taxon>Polypodiopsida</taxon>
        <taxon>Polypodiidae</taxon>
        <taxon>Polypodiales</taxon>
        <taxon>Pteridineae</taxon>
        <taxon>Pteridaceae</taxon>
        <taxon>Parkerioideae</taxon>
        <taxon>Ceratopteris</taxon>
    </lineage>
</organism>
<evidence type="ECO:0000313" key="5">
    <source>
        <dbReference type="Proteomes" id="UP000825935"/>
    </source>
</evidence>
<dbReference type="PROSITE" id="PS50082">
    <property type="entry name" value="WD_REPEATS_2"/>
    <property type="match status" value="1"/>
</dbReference>
<dbReference type="InterPro" id="IPR036322">
    <property type="entry name" value="WD40_repeat_dom_sf"/>
</dbReference>
<dbReference type="GO" id="GO:0005634">
    <property type="term" value="C:nucleus"/>
    <property type="evidence" value="ECO:0007669"/>
    <property type="project" value="TreeGrafter"/>
</dbReference>
<dbReference type="InterPro" id="IPR050853">
    <property type="entry name" value="WD_repeat_DNA-damage-binding"/>
</dbReference>
<keyword evidence="2" id="KW-0853">WD repeat</keyword>
<dbReference type="EMBL" id="CM035412">
    <property type="protein sequence ID" value="KAH7433957.1"/>
    <property type="molecule type" value="Genomic_DNA"/>
</dbReference>
<evidence type="ECO:0000256" key="3">
    <source>
        <dbReference type="SAM" id="MobiDB-lite"/>
    </source>
</evidence>
<dbReference type="InterPro" id="IPR001680">
    <property type="entry name" value="WD40_rpt"/>
</dbReference>
<feature type="region of interest" description="Disordered" evidence="3">
    <location>
        <begin position="46"/>
        <end position="67"/>
    </location>
</feature>
<dbReference type="GO" id="GO:2000001">
    <property type="term" value="P:regulation of DNA damage checkpoint"/>
    <property type="evidence" value="ECO:0007669"/>
    <property type="project" value="TreeGrafter"/>
</dbReference>